<dbReference type="CDD" id="cd16922">
    <property type="entry name" value="HATPase_EvgS-ArcB-TorS-like"/>
    <property type="match status" value="1"/>
</dbReference>
<comment type="subcellular location">
    <subcellularLocation>
        <location evidence="2">Membrane</location>
    </subcellularLocation>
</comment>
<dbReference type="PROSITE" id="PS50109">
    <property type="entry name" value="HIS_KIN"/>
    <property type="match status" value="1"/>
</dbReference>
<dbReference type="Gene3D" id="1.10.287.130">
    <property type="match status" value="1"/>
</dbReference>
<dbReference type="PROSITE" id="PS50112">
    <property type="entry name" value="PAS"/>
    <property type="match status" value="1"/>
</dbReference>
<dbReference type="SMART" id="SM00091">
    <property type="entry name" value="PAS"/>
    <property type="match status" value="2"/>
</dbReference>
<dbReference type="InterPro" id="IPR036890">
    <property type="entry name" value="HATPase_C_sf"/>
</dbReference>
<evidence type="ECO:0000259" key="16">
    <source>
        <dbReference type="PROSITE" id="PS50112"/>
    </source>
</evidence>
<dbReference type="SUPFAM" id="SSF47384">
    <property type="entry name" value="Homodimeric domain of signal transducing histidine kinase"/>
    <property type="match status" value="1"/>
</dbReference>
<dbReference type="SMART" id="SM00388">
    <property type="entry name" value="HisKA"/>
    <property type="match status" value="1"/>
</dbReference>
<dbReference type="InterPro" id="IPR000700">
    <property type="entry name" value="PAS-assoc_C"/>
</dbReference>
<evidence type="ECO:0000256" key="6">
    <source>
        <dbReference type="ARBA" id="ARBA00022741"/>
    </source>
</evidence>
<dbReference type="PANTHER" id="PTHR43047:SF72">
    <property type="entry name" value="OSMOSENSING HISTIDINE PROTEIN KINASE SLN1"/>
    <property type="match status" value="1"/>
</dbReference>
<reference evidence="18" key="1">
    <citation type="submission" date="2020-12" db="EMBL/GenBank/DDBJ databases">
        <title>Geomonas sp. Red875, isolated from river sediment.</title>
        <authorList>
            <person name="Xu Z."/>
            <person name="Zhang Z."/>
            <person name="Masuda Y."/>
            <person name="Itoh H."/>
            <person name="Senoo K."/>
        </authorList>
    </citation>
    <scope>NUCLEOTIDE SEQUENCE</scope>
    <source>
        <strain evidence="18">Red875</strain>
    </source>
</reference>
<dbReference type="InterPro" id="IPR000014">
    <property type="entry name" value="PAS"/>
</dbReference>
<dbReference type="InterPro" id="IPR003594">
    <property type="entry name" value="HATPase_dom"/>
</dbReference>
<gene>
    <name evidence="18" type="ORF">JFN93_10920</name>
</gene>
<dbReference type="CDD" id="cd00130">
    <property type="entry name" value="PAS"/>
    <property type="match status" value="1"/>
</dbReference>
<evidence type="ECO:0000256" key="5">
    <source>
        <dbReference type="ARBA" id="ARBA00022679"/>
    </source>
</evidence>
<dbReference type="Gene3D" id="3.30.565.10">
    <property type="entry name" value="Histidine kinase-like ATPase, C-terminal domain"/>
    <property type="match status" value="1"/>
</dbReference>
<dbReference type="InterPro" id="IPR005467">
    <property type="entry name" value="His_kinase_dom"/>
</dbReference>
<evidence type="ECO:0000256" key="7">
    <source>
        <dbReference type="ARBA" id="ARBA00022777"/>
    </source>
</evidence>
<dbReference type="RefSeq" id="WP_199384114.1">
    <property type="nucleotide sequence ID" value="NZ_JAEMHM010000008.1"/>
</dbReference>
<dbReference type="InterPro" id="IPR003661">
    <property type="entry name" value="HisK_dim/P_dom"/>
</dbReference>
<dbReference type="SMART" id="SM00448">
    <property type="entry name" value="REC"/>
    <property type="match status" value="1"/>
</dbReference>
<feature type="domain" description="Response regulatory" evidence="15">
    <location>
        <begin position="584"/>
        <end position="705"/>
    </location>
</feature>
<dbReference type="FunFam" id="3.30.565.10:FF:000010">
    <property type="entry name" value="Sensor histidine kinase RcsC"/>
    <property type="match status" value="1"/>
</dbReference>
<dbReference type="GO" id="GO:0005886">
    <property type="term" value="C:plasma membrane"/>
    <property type="evidence" value="ECO:0007669"/>
    <property type="project" value="TreeGrafter"/>
</dbReference>
<keyword evidence="9" id="KW-0902">Two-component regulatory system</keyword>
<dbReference type="InterPro" id="IPR036097">
    <property type="entry name" value="HisK_dim/P_sf"/>
</dbReference>
<dbReference type="PRINTS" id="PR00344">
    <property type="entry name" value="BCTRLSENSOR"/>
</dbReference>
<dbReference type="Pfam" id="PF00072">
    <property type="entry name" value="Response_reg"/>
    <property type="match status" value="1"/>
</dbReference>
<keyword evidence="5" id="KW-0808">Transferase</keyword>
<dbReference type="SMART" id="SM00387">
    <property type="entry name" value="HATPase_c"/>
    <property type="match status" value="1"/>
</dbReference>
<dbReference type="AlphaFoldDB" id="A0A8J7LYK1"/>
<evidence type="ECO:0000256" key="1">
    <source>
        <dbReference type="ARBA" id="ARBA00000085"/>
    </source>
</evidence>
<dbReference type="PROSITE" id="PS50110">
    <property type="entry name" value="RESPONSE_REGULATORY"/>
    <property type="match status" value="1"/>
</dbReference>
<dbReference type="PANTHER" id="PTHR43047">
    <property type="entry name" value="TWO-COMPONENT HISTIDINE PROTEIN KINASE"/>
    <property type="match status" value="1"/>
</dbReference>
<evidence type="ECO:0000256" key="2">
    <source>
        <dbReference type="ARBA" id="ARBA00004370"/>
    </source>
</evidence>
<evidence type="ECO:0000259" key="17">
    <source>
        <dbReference type="PROSITE" id="PS50113"/>
    </source>
</evidence>
<dbReference type="Pfam" id="PF00512">
    <property type="entry name" value="HisKA"/>
    <property type="match status" value="1"/>
</dbReference>
<keyword evidence="4 12" id="KW-0597">Phosphoprotein</keyword>
<keyword evidence="6" id="KW-0547">Nucleotide-binding</keyword>
<evidence type="ECO:0000256" key="3">
    <source>
        <dbReference type="ARBA" id="ARBA00012438"/>
    </source>
</evidence>
<dbReference type="NCBIfam" id="TIGR00229">
    <property type="entry name" value="sensory_box"/>
    <property type="match status" value="1"/>
</dbReference>
<feature type="domain" description="Histidine kinase" evidence="14">
    <location>
        <begin position="334"/>
        <end position="554"/>
    </location>
</feature>
<evidence type="ECO:0000256" key="10">
    <source>
        <dbReference type="ARBA" id="ARBA00023136"/>
    </source>
</evidence>
<evidence type="ECO:0000259" key="14">
    <source>
        <dbReference type="PROSITE" id="PS50109"/>
    </source>
</evidence>
<comment type="catalytic activity">
    <reaction evidence="1">
        <text>ATP + protein L-histidine = ADP + protein N-phospho-L-histidine.</text>
        <dbReference type="EC" id="2.7.13.3"/>
    </reaction>
</comment>
<evidence type="ECO:0000256" key="11">
    <source>
        <dbReference type="ARBA" id="ARBA00023306"/>
    </source>
</evidence>
<feature type="domain" description="PAS" evidence="16">
    <location>
        <begin position="186"/>
        <end position="241"/>
    </location>
</feature>
<evidence type="ECO:0000256" key="9">
    <source>
        <dbReference type="ARBA" id="ARBA00023012"/>
    </source>
</evidence>
<dbReference type="InterPro" id="IPR004358">
    <property type="entry name" value="Sig_transdc_His_kin-like_C"/>
</dbReference>
<dbReference type="GO" id="GO:0009927">
    <property type="term" value="F:histidine phosphotransfer kinase activity"/>
    <property type="evidence" value="ECO:0007669"/>
    <property type="project" value="TreeGrafter"/>
</dbReference>
<dbReference type="PROSITE" id="PS50113">
    <property type="entry name" value="PAC"/>
    <property type="match status" value="1"/>
</dbReference>
<keyword evidence="11" id="KW-0131">Cell cycle</keyword>
<dbReference type="GO" id="GO:0005524">
    <property type="term" value="F:ATP binding"/>
    <property type="evidence" value="ECO:0007669"/>
    <property type="project" value="UniProtKB-KW"/>
</dbReference>
<dbReference type="SUPFAM" id="SSF55874">
    <property type="entry name" value="ATPase domain of HSP90 chaperone/DNA topoisomerase II/histidine kinase"/>
    <property type="match status" value="1"/>
</dbReference>
<feature type="domain" description="PAC" evidence="17">
    <location>
        <begin position="257"/>
        <end position="309"/>
    </location>
</feature>
<dbReference type="EMBL" id="JAEMHM010000008">
    <property type="protein sequence ID" value="MBJ6725221.1"/>
    <property type="molecule type" value="Genomic_DNA"/>
</dbReference>
<dbReference type="Pfam" id="PF13426">
    <property type="entry name" value="PAS_9"/>
    <property type="match status" value="2"/>
</dbReference>
<dbReference type="InterPro" id="IPR001789">
    <property type="entry name" value="Sig_transdc_resp-reg_receiver"/>
</dbReference>
<evidence type="ECO:0000256" key="12">
    <source>
        <dbReference type="PROSITE-ProRule" id="PRU00169"/>
    </source>
</evidence>
<dbReference type="Proteomes" id="UP000636888">
    <property type="component" value="Unassembled WGS sequence"/>
</dbReference>
<comment type="caution">
    <text evidence="18">The sequence shown here is derived from an EMBL/GenBank/DDBJ whole genome shotgun (WGS) entry which is preliminary data.</text>
</comment>
<dbReference type="InterPro" id="IPR011006">
    <property type="entry name" value="CheY-like_superfamily"/>
</dbReference>
<evidence type="ECO:0000256" key="4">
    <source>
        <dbReference type="ARBA" id="ARBA00022553"/>
    </source>
</evidence>
<keyword evidence="7" id="KW-0418">Kinase</keyword>
<dbReference type="CDD" id="cd00082">
    <property type="entry name" value="HisKA"/>
    <property type="match status" value="1"/>
</dbReference>
<dbReference type="SUPFAM" id="SSF55785">
    <property type="entry name" value="PYP-like sensor domain (PAS domain)"/>
    <property type="match status" value="2"/>
</dbReference>
<accession>A0A8J7LYK1</accession>
<evidence type="ECO:0000259" key="15">
    <source>
        <dbReference type="PROSITE" id="PS50110"/>
    </source>
</evidence>
<dbReference type="Gene3D" id="3.40.50.2300">
    <property type="match status" value="1"/>
</dbReference>
<proteinExistence type="predicted"/>
<dbReference type="Pfam" id="PF02518">
    <property type="entry name" value="HATPase_c"/>
    <property type="match status" value="1"/>
</dbReference>
<feature type="coiled-coil region" evidence="13">
    <location>
        <begin position="1"/>
        <end position="51"/>
    </location>
</feature>
<dbReference type="InterPro" id="IPR035965">
    <property type="entry name" value="PAS-like_dom_sf"/>
</dbReference>
<dbReference type="SUPFAM" id="SSF52172">
    <property type="entry name" value="CheY-like"/>
    <property type="match status" value="1"/>
</dbReference>
<dbReference type="Gene3D" id="3.30.450.20">
    <property type="entry name" value="PAS domain"/>
    <property type="match status" value="2"/>
</dbReference>
<dbReference type="EC" id="2.7.13.3" evidence="3"/>
<keyword evidence="8" id="KW-0067">ATP-binding</keyword>
<evidence type="ECO:0000313" key="18">
    <source>
        <dbReference type="EMBL" id="MBJ6725221.1"/>
    </source>
</evidence>
<evidence type="ECO:0000313" key="19">
    <source>
        <dbReference type="Proteomes" id="UP000636888"/>
    </source>
</evidence>
<dbReference type="GO" id="GO:0000155">
    <property type="term" value="F:phosphorelay sensor kinase activity"/>
    <property type="evidence" value="ECO:0007669"/>
    <property type="project" value="InterPro"/>
</dbReference>
<sequence>MHQIELEMQNLELLRAQALLEDQQIELELQNAELLRTQGELEAQRIELQEARDYAESIVETVCKPLVVLSPELKILTANLCFYETFRVTPEQTIGKFIYELGNGQWDIPKLRVLFEDILPSESVFNGYEVDHVFLDIGRKVMLLNAREILRDNVGSHVILLAIEDITARKEIEAEQTQLSQRLRDHQFYTRSLFEANIDASMTTDPSGMITDVNQQMEVLTGCTRDELVGAPFKNYFTDPDRADTAIRLALEEKKVTDYELTARTRDGKETVVSCNATTFYDRDRKLQGVFAAARDVTERKRLDQVLRDKNVELESARAVAEKTSLTKSDFLANMSHELRTPLNSVIGFSEVLQDQLFGPINAKQQEYVGNIITSGRHLLSLINDILDLSKVESGKMGLDLSNFELRGVLDGALTILRERALKGSLELVLDLEPEADLVIMADQRKLKQILFNLLSNAVKFTPTAGAVRVSGRRDGDFIEITVADTGIGIREEDIPMLFRAFTQLESVYTKGFEGTGLGLALTRQLVEMHGGRIWVKSEFGTGSRFSFTIPVTQAPSLQAPATQVSDGEPQGFPPAGHPGAGKTVLVIEDDPLTLGALESALLRKGYRALRASDGPEGVEMARRNAPDLIVLDLVMPGMNGFEVADRLLHEKAAAKIPILVLTSMDLSAADRTRLAGKVWRIEGKGTLSPHEFLSLVETVVGAQS</sequence>
<evidence type="ECO:0000256" key="13">
    <source>
        <dbReference type="SAM" id="Coils"/>
    </source>
</evidence>
<feature type="modified residue" description="4-aspartylphosphate" evidence="12">
    <location>
        <position position="633"/>
    </location>
</feature>
<evidence type="ECO:0000256" key="8">
    <source>
        <dbReference type="ARBA" id="ARBA00022840"/>
    </source>
</evidence>
<keyword evidence="13" id="KW-0175">Coiled coil</keyword>
<dbReference type="FunFam" id="1.10.287.130:FF:000038">
    <property type="entry name" value="Sensory transduction histidine kinase"/>
    <property type="match status" value="1"/>
</dbReference>
<keyword evidence="10" id="KW-0472">Membrane</keyword>
<name>A0A8J7LYK1_9BACT</name>
<keyword evidence="19" id="KW-1185">Reference proteome</keyword>
<protein>
    <recommendedName>
        <fullName evidence="3">histidine kinase</fullName>
        <ecNumber evidence="3">2.7.13.3</ecNumber>
    </recommendedName>
</protein>
<organism evidence="18 19">
    <name type="scientific">Geomesophilobacter sediminis</name>
    <dbReference type="NCBI Taxonomy" id="2798584"/>
    <lineage>
        <taxon>Bacteria</taxon>
        <taxon>Pseudomonadati</taxon>
        <taxon>Thermodesulfobacteriota</taxon>
        <taxon>Desulfuromonadia</taxon>
        <taxon>Geobacterales</taxon>
        <taxon>Geobacteraceae</taxon>
        <taxon>Geomesophilobacter</taxon>
    </lineage>
</organism>